<evidence type="ECO:0000256" key="2">
    <source>
        <dbReference type="ARBA" id="ARBA00022475"/>
    </source>
</evidence>
<proteinExistence type="inferred from homology"/>
<organism evidence="8 9">
    <name type="scientific">Strongyloides venezuelensis</name>
    <name type="common">Threadworm</name>
    <dbReference type="NCBI Taxonomy" id="75913"/>
    <lineage>
        <taxon>Eukaryota</taxon>
        <taxon>Metazoa</taxon>
        <taxon>Ecdysozoa</taxon>
        <taxon>Nematoda</taxon>
        <taxon>Chromadorea</taxon>
        <taxon>Rhabditida</taxon>
        <taxon>Tylenchina</taxon>
        <taxon>Panagrolaimomorpha</taxon>
        <taxon>Strongyloidoidea</taxon>
        <taxon>Strongyloididae</taxon>
        <taxon>Strongyloides</taxon>
    </lineage>
</organism>
<comment type="similarity">
    <text evidence="6">Belongs to the Vang family.</text>
</comment>
<feature type="transmembrane region" description="Helical" evidence="7">
    <location>
        <begin position="125"/>
        <end position="146"/>
    </location>
</feature>
<reference evidence="8" key="1">
    <citation type="submission" date="2014-07" db="EMBL/GenBank/DDBJ databases">
        <authorList>
            <person name="Martin A.A"/>
            <person name="De Silva N."/>
        </authorList>
    </citation>
    <scope>NUCLEOTIDE SEQUENCE</scope>
</reference>
<dbReference type="Pfam" id="PF06638">
    <property type="entry name" value="Strabismus"/>
    <property type="match status" value="1"/>
</dbReference>
<sequence>MGRISFGNSSLYEMSGGGDRHVLKSIMKRSYNFHDNKSFNDPYSDMSTFVTTEIDETSTKKYQFQFTDNIKSRGCIRLLVVIFVLIFSFILIISAPIMALLPYILNSVDSTNFPEPICGVQCNGYAISIMLKTILLTIAVCVFYCYSPSHLLPRLDKIRTSLGIFVVFILFSYWIFYYFRVIVDNSKNYNEIVSYSVSLLDVLLYTHYISLVLIYFKKVEKTFVVSITRDIDGERHFLKLGNMTIQEAAVEIGNFYITNFPSTNDSFYRSKANFKFKKPENIPMFKVYDVESEANENTVSISKSNVSAVIQAAAMRKNGNFCFEELDAMRRFDDKIERYKHTLEYATDEAFATIESFRYGEKQNCSTDQSMDDYNASKTILSIISKPLQKYLRLTKKQSYFQKESNLVNLQKCLKYNLSSRSFLEPFFSNIYPDRFMMKSYRWSMMSDCVVTDPISEGLSFVLKTQMYNSDKDIKLYCQVFKMPFVNLSEHSIFIERDIIKKCPKNLV</sequence>
<dbReference type="PANTHER" id="PTHR20886">
    <property type="entry name" value="VANG-LIKE PROTEIN"/>
    <property type="match status" value="1"/>
</dbReference>
<keyword evidence="3 7" id="KW-0812">Transmembrane</keyword>
<name>A0A0K0FMP0_STRVS</name>
<keyword evidence="2" id="KW-1003">Cell membrane</keyword>
<evidence type="ECO:0000256" key="4">
    <source>
        <dbReference type="ARBA" id="ARBA00022989"/>
    </source>
</evidence>
<reference evidence="9" key="2">
    <citation type="submission" date="2015-08" db="UniProtKB">
        <authorList>
            <consortium name="WormBaseParasite"/>
        </authorList>
    </citation>
    <scope>IDENTIFICATION</scope>
</reference>
<evidence type="ECO:0000256" key="1">
    <source>
        <dbReference type="ARBA" id="ARBA00004651"/>
    </source>
</evidence>
<dbReference type="STRING" id="75913.A0A0K0FMP0"/>
<dbReference type="Proteomes" id="UP000035680">
    <property type="component" value="Unassembled WGS sequence"/>
</dbReference>
<keyword evidence="4 7" id="KW-1133">Transmembrane helix</keyword>
<evidence type="ECO:0000256" key="5">
    <source>
        <dbReference type="ARBA" id="ARBA00023136"/>
    </source>
</evidence>
<dbReference type="GO" id="GO:0005886">
    <property type="term" value="C:plasma membrane"/>
    <property type="evidence" value="ECO:0007669"/>
    <property type="project" value="UniProtKB-SubCell"/>
</dbReference>
<evidence type="ECO:0000256" key="3">
    <source>
        <dbReference type="ARBA" id="ARBA00022692"/>
    </source>
</evidence>
<dbReference type="AlphaFoldDB" id="A0A0K0FMP0"/>
<comment type="subcellular location">
    <subcellularLocation>
        <location evidence="1">Cell membrane</location>
        <topology evidence="1">Multi-pass membrane protein</topology>
    </subcellularLocation>
</comment>
<protein>
    <submittedName>
        <fullName evidence="9">FI21450p1 (inferred by orthology to a D. melanogaster protein)</fullName>
    </submittedName>
</protein>
<keyword evidence="8" id="KW-1185">Reference proteome</keyword>
<dbReference type="WBParaSite" id="SVE_1026700.1">
    <property type="protein sequence ID" value="SVE_1026700.1"/>
    <property type="gene ID" value="SVE_1026700"/>
</dbReference>
<feature type="transmembrane region" description="Helical" evidence="7">
    <location>
        <begin position="78"/>
        <end position="105"/>
    </location>
</feature>
<evidence type="ECO:0000313" key="9">
    <source>
        <dbReference type="WBParaSite" id="SVE_1026700.1"/>
    </source>
</evidence>
<evidence type="ECO:0000313" key="8">
    <source>
        <dbReference type="Proteomes" id="UP000035680"/>
    </source>
</evidence>
<evidence type="ECO:0000256" key="7">
    <source>
        <dbReference type="SAM" id="Phobius"/>
    </source>
</evidence>
<feature type="transmembrane region" description="Helical" evidence="7">
    <location>
        <begin position="158"/>
        <end position="180"/>
    </location>
</feature>
<feature type="transmembrane region" description="Helical" evidence="7">
    <location>
        <begin position="192"/>
        <end position="216"/>
    </location>
</feature>
<dbReference type="InterPro" id="IPR009539">
    <property type="entry name" value="VANGL"/>
</dbReference>
<keyword evidence="5 7" id="KW-0472">Membrane</keyword>
<accession>A0A0K0FMP0</accession>
<evidence type="ECO:0000256" key="6">
    <source>
        <dbReference type="ARBA" id="ARBA00025718"/>
    </source>
</evidence>